<dbReference type="EMBL" id="CAJNOJ010000046">
    <property type="protein sequence ID" value="CAF0948715.1"/>
    <property type="molecule type" value="Genomic_DNA"/>
</dbReference>
<name>A0A814CZ34_ADIRI</name>
<feature type="region of interest" description="Disordered" evidence="5">
    <location>
        <begin position="811"/>
        <end position="834"/>
    </location>
</feature>
<feature type="coiled-coil region" evidence="4">
    <location>
        <begin position="514"/>
        <end position="541"/>
    </location>
</feature>
<dbReference type="PANTHER" id="PTHR21682:SF2">
    <property type="entry name" value="COILED-COIL DOMAIN-CONTAINING PROTEIN 149"/>
    <property type="match status" value="1"/>
</dbReference>
<dbReference type="GO" id="GO:0012505">
    <property type="term" value="C:endomembrane system"/>
    <property type="evidence" value="ECO:0007669"/>
    <property type="project" value="UniProtKB-ARBA"/>
</dbReference>
<sequence>MVYTNGFLHLFCIFECCSKYWIPNNIEELDTRLRNQLIGQPLAYDLILRSISSHVSNPNPSKSLVLSLHGSTGTGKNFVAKHIVESLYHEGYRSTISEHLTKDIEKVTSECSQAIFIFDEIDQIPTELLNVILYYVDFHSPIASRSIDFHRLTISSNVAGTVITKLAGDKKRLSIKREDYDILEFEKLITNAAAQEEGGLKQASLIDRHLVTFFVPFLPLEREHIRDCIRQELQRILDNDIYEYKLSEKQIIDDVLNLIDFSDTSPEYSISGCKIVSQKLDFTFEHAMSSKQQQIDALNSEVQILQKKLDTKHDRDQFKSIADSLQEKCVQLKRRLQSKNEAIIPFHHTQTVYEHPNDNVKYLFGDDKSTVHLLKSALKTIQDEKEVLQTKVDELTRELSDVKGDLMIFRQKRHRNRISSNPNSKEDSSMPSTTKESNVNHDQQAALLKRLEESNERIVQLDNELKIVVCEREELEIERDSFKSKYCKLNQELNKMLNGDENRVIDIELIFSENRYLKQKINEAVEEKNRALANASKYKELLQTHRSAYNRLGKVQSTGTVLTHKQVQQLLKQSYLVPGTPETDNDIRSIAEALYENLKDKNMTITHQRKTNKILANRVTELEKLLADTSLTAKSDQTNTLINLLDRTPPIPDSATSQFVNSIDDQQAQTSPTQIFSFSSPWMSTASLTNRISDEDASNKSKGIKHQPTASIKNILECHQSRKTSNRSDSVDLEMDDPLQSPTLTTSIAYLEERDLLPVPNRQTSDPDHTTTNLNLNEAEAEEEEEDNNNDAHVEHLHKLLNSVTSAFTNQAAGHSSESTNATDASSATTNLTC</sequence>
<feature type="compositionally biased region" description="Low complexity" evidence="5">
    <location>
        <begin position="816"/>
        <end position="834"/>
    </location>
</feature>
<feature type="region of interest" description="Disordered" evidence="5">
    <location>
        <begin position="718"/>
        <end position="741"/>
    </location>
</feature>
<evidence type="ECO:0000313" key="7">
    <source>
        <dbReference type="Proteomes" id="UP000663852"/>
    </source>
</evidence>
<feature type="compositionally biased region" description="Polar residues" evidence="5">
    <location>
        <begin position="418"/>
        <end position="440"/>
    </location>
</feature>
<dbReference type="SUPFAM" id="SSF52540">
    <property type="entry name" value="P-loop containing nucleoside triphosphate hydrolases"/>
    <property type="match status" value="1"/>
</dbReference>
<dbReference type="Pfam" id="PF09789">
    <property type="entry name" value="CC149"/>
    <property type="match status" value="1"/>
</dbReference>
<dbReference type="InterPro" id="IPR027417">
    <property type="entry name" value="P-loop_NTPase"/>
</dbReference>
<dbReference type="PANTHER" id="PTHR21682">
    <property type="entry name" value="COILED-COIL DOMAIN-CONTAINING PROTEIN 149"/>
    <property type="match status" value="1"/>
</dbReference>
<organism evidence="6 7">
    <name type="scientific">Adineta ricciae</name>
    <name type="common">Rotifer</name>
    <dbReference type="NCBI Taxonomy" id="249248"/>
    <lineage>
        <taxon>Eukaryota</taxon>
        <taxon>Metazoa</taxon>
        <taxon>Spiralia</taxon>
        <taxon>Gnathifera</taxon>
        <taxon>Rotifera</taxon>
        <taxon>Eurotatoria</taxon>
        <taxon>Bdelloidea</taxon>
        <taxon>Adinetida</taxon>
        <taxon>Adinetidae</taxon>
        <taxon>Adineta</taxon>
    </lineage>
</organism>
<evidence type="ECO:0000256" key="5">
    <source>
        <dbReference type="SAM" id="MobiDB-lite"/>
    </source>
</evidence>
<protein>
    <recommendedName>
        <fullName evidence="8">AAA+ ATPase domain-containing protein</fullName>
    </recommendedName>
</protein>
<feature type="coiled-coil region" evidence="4">
    <location>
        <begin position="288"/>
        <end position="342"/>
    </location>
</feature>
<comment type="caution">
    <text evidence="6">The sequence shown here is derived from an EMBL/GenBank/DDBJ whole genome shotgun (WGS) entry which is preliminary data.</text>
</comment>
<dbReference type="GO" id="GO:0005524">
    <property type="term" value="F:ATP binding"/>
    <property type="evidence" value="ECO:0007669"/>
    <property type="project" value="InterPro"/>
</dbReference>
<evidence type="ECO:0000256" key="1">
    <source>
        <dbReference type="ARBA" id="ARBA00005872"/>
    </source>
</evidence>
<evidence type="ECO:0008006" key="8">
    <source>
        <dbReference type="Google" id="ProtNLM"/>
    </source>
</evidence>
<comment type="similarity">
    <text evidence="1">Belongs to the CCDC149 family.</text>
</comment>
<feature type="coiled-coil region" evidence="4">
    <location>
        <begin position="378"/>
        <end position="405"/>
    </location>
</feature>
<evidence type="ECO:0000256" key="4">
    <source>
        <dbReference type="SAM" id="Coils"/>
    </source>
</evidence>
<dbReference type="AlphaFoldDB" id="A0A814CZ34"/>
<evidence type="ECO:0000256" key="3">
    <source>
        <dbReference type="ARBA" id="ARBA00023054"/>
    </source>
</evidence>
<dbReference type="GO" id="GO:0005737">
    <property type="term" value="C:cytoplasm"/>
    <property type="evidence" value="ECO:0007669"/>
    <property type="project" value="UniProtKB-ARBA"/>
</dbReference>
<evidence type="ECO:0000313" key="6">
    <source>
        <dbReference type="EMBL" id="CAF0948715.1"/>
    </source>
</evidence>
<accession>A0A814CZ34</accession>
<reference evidence="6" key="1">
    <citation type="submission" date="2021-02" db="EMBL/GenBank/DDBJ databases">
        <authorList>
            <person name="Nowell W R."/>
        </authorList>
    </citation>
    <scope>NUCLEOTIDE SEQUENCE</scope>
</reference>
<feature type="coiled-coil region" evidence="4">
    <location>
        <begin position="444"/>
        <end position="478"/>
    </location>
</feature>
<dbReference type="InterPro" id="IPR010448">
    <property type="entry name" value="Torsin"/>
</dbReference>
<gene>
    <name evidence="6" type="ORF">EDS130_LOCUS12214</name>
</gene>
<dbReference type="Pfam" id="PF06309">
    <property type="entry name" value="Torsin"/>
    <property type="match status" value="1"/>
</dbReference>
<dbReference type="GO" id="GO:0016887">
    <property type="term" value="F:ATP hydrolysis activity"/>
    <property type="evidence" value="ECO:0007669"/>
    <property type="project" value="InterPro"/>
</dbReference>
<proteinExistence type="inferred from homology"/>
<comment type="similarity">
    <text evidence="2">Belongs to the ClpA/ClpB family. Torsin subfamily.</text>
</comment>
<keyword evidence="3 4" id="KW-0175">Coiled coil</keyword>
<evidence type="ECO:0000256" key="2">
    <source>
        <dbReference type="ARBA" id="ARBA00006235"/>
    </source>
</evidence>
<dbReference type="OrthoDB" id="19623at2759"/>
<dbReference type="InterPro" id="IPR019179">
    <property type="entry name" value="CC149"/>
</dbReference>
<dbReference type="Proteomes" id="UP000663852">
    <property type="component" value="Unassembled WGS sequence"/>
</dbReference>
<feature type="region of interest" description="Disordered" evidence="5">
    <location>
        <begin position="412"/>
        <end position="440"/>
    </location>
</feature>
<dbReference type="Gene3D" id="3.40.50.300">
    <property type="entry name" value="P-loop containing nucleotide triphosphate hydrolases"/>
    <property type="match status" value="1"/>
</dbReference>